<dbReference type="Proteomes" id="UP000295447">
    <property type="component" value="Unassembled WGS sequence"/>
</dbReference>
<keyword evidence="1" id="KW-0812">Transmembrane</keyword>
<feature type="transmembrane region" description="Helical" evidence="1">
    <location>
        <begin position="6"/>
        <end position="29"/>
    </location>
</feature>
<feature type="transmembrane region" description="Helical" evidence="1">
    <location>
        <begin position="141"/>
        <end position="162"/>
    </location>
</feature>
<feature type="transmembrane region" description="Helical" evidence="1">
    <location>
        <begin position="168"/>
        <end position="189"/>
    </location>
</feature>
<keyword evidence="1" id="KW-1133">Transmembrane helix</keyword>
<organism evidence="2 3">
    <name type="scientific">Kribbella kalugense</name>
    <dbReference type="NCBI Taxonomy" id="2512221"/>
    <lineage>
        <taxon>Bacteria</taxon>
        <taxon>Bacillati</taxon>
        <taxon>Actinomycetota</taxon>
        <taxon>Actinomycetes</taxon>
        <taxon>Propionibacteriales</taxon>
        <taxon>Kribbellaceae</taxon>
        <taxon>Kribbella</taxon>
    </lineage>
</organism>
<protein>
    <submittedName>
        <fullName evidence="2">Uncharacterized protein</fullName>
    </submittedName>
</protein>
<evidence type="ECO:0000313" key="3">
    <source>
        <dbReference type="Proteomes" id="UP000295447"/>
    </source>
</evidence>
<keyword evidence="1" id="KW-0472">Membrane</keyword>
<keyword evidence="3" id="KW-1185">Reference proteome</keyword>
<name>A0A4R7ZCZ7_9ACTN</name>
<evidence type="ECO:0000313" key="2">
    <source>
        <dbReference type="EMBL" id="TDW13978.1"/>
    </source>
</evidence>
<evidence type="ECO:0000256" key="1">
    <source>
        <dbReference type="SAM" id="Phobius"/>
    </source>
</evidence>
<reference evidence="2 3" key="1">
    <citation type="submission" date="2019-03" db="EMBL/GenBank/DDBJ databases">
        <title>Genomic Encyclopedia of Type Strains, Phase III (KMG-III): the genomes of soil and plant-associated and newly described type strains.</title>
        <authorList>
            <person name="Whitman W."/>
        </authorList>
    </citation>
    <scope>NUCLEOTIDE SEQUENCE [LARGE SCALE GENOMIC DNA]</scope>
    <source>
        <strain evidence="2 3">VKM Ac-2570</strain>
    </source>
</reference>
<proteinExistence type="predicted"/>
<dbReference type="RefSeq" id="WP_134123979.1">
    <property type="nucleotide sequence ID" value="NZ_SODF01000004.1"/>
</dbReference>
<dbReference type="EMBL" id="SODF01000004">
    <property type="protein sequence ID" value="TDW13978.1"/>
    <property type="molecule type" value="Genomic_DNA"/>
</dbReference>
<comment type="caution">
    <text evidence="2">The sequence shown here is derived from an EMBL/GenBank/DDBJ whole genome shotgun (WGS) entry which is preliminary data.</text>
</comment>
<feature type="transmembrane region" description="Helical" evidence="1">
    <location>
        <begin position="340"/>
        <end position="361"/>
    </location>
</feature>
<feature type="transmembrane region" description="Helical" evidence="1">
    <location>
        <begin position="79"/>
        <end position="101"/>
    </location>
</feature>
<dbReference type="AlphaFoldDB" id="A0A4R7ZCZ7"/>
<gene>
    <name evidence="2" type="ORF">EV650_7557</name>
</gene>
<accession>A0A4R7ZCZ7</accession>
<sequence>MSLHYAFELITWMILLPASLRAFVIGFANPLVNRAQVARIQDGQGWQHRLALAGAGVLIGGVFLGFYVSGVLMMTVGDVATGAGLTMSATVTYGPLAYLCLKDVIVAHRGATDSWAFGSELRDEDVIVGAREVAVRRRWRWYAVTIGLESAIAGAVYFATAGRAATNLQIAAAIVVLGMATALLVLRIVDMAYPVAEFLERIGQAIRSAQVSQSGVRISNTLVEHQARGRGTGAEMLEASLPALHRAVQSLLRRHPAWQEDSVHALVAPVFADLQRVAASGSAVLPGTETRLAIRLALLAEIPGVRSNGLQIRALTDHRGWSQAPSLLPGRIDRWLPAHIAGLAKFAVTAGAFATVVLGLVKGLGEL</sequence>
<feature type="transmembrane region" description="Helical" evidence="1">
    <location>
        <begin position="50"/>
        <end position="73"/>
    </location>
</feature>